<dbReference type="Pfam" id="PF06674">
    <property type="entry name" value="DUF1176"/>
    <property type="match status" value="1"/>
</dbReference>
<name>G6EXQ0_9PROT</name>
<dbReference type="eggNOG" id="COG5342">
    <property type="taxonomic scope" value="Bacteria"/>
</dbReference>
<dbReference type="STRING" id="1088868.CIN_02200"/>
<dbReference type="EMBL" id="AGFR01000003">
    <property type="protein sequence ID" value="EHD14288.1"/>
    <property type="molecule type" value="Genomic_DNA"/>
</dbReference>
<protein>
    <recommendedName>
        <fullName evidence="3">DUF1176 domain-containing protein</fullName>
    </recommendedName>
</protein>
<dbReference type="InterPro" id="IPR009560">
    <property type="entry name" value="DUF1176"/>
</dbReference>
<evidence type="ECO:0000313" key="2">
    <source>
        <dbReference type="Proteomes" id="UP000005939"/>
    </source>
</evidence>
<dbReference type="Proteomes" id="UP000005939">
    <property type="component" value="Unassembled WGS sequence"/>
</dbReference>
<organism evidence="1 2">
    <name type="scientific">Commensalibacter intestini A911</name>
    <dbReference type="NCBI Taxonomy" id="1088868"/>
    <lineage>
        <taxon>Bacteria</taxon>
        <taxon>Pseudomonadati</taxon>
        <taxon>Pseudomonadota</taxon>
        <taxon>Alphaproteobacteria</taxon>
        <taxon>Acetobacterales</taxon>
        <taxon>Acetobacteraceae</taxon>
    </lineage>
</organism>
<reference evidence="1 2" key="1">
    <citation type="submission" date="2011-10" db="EMBL/GenBank/DDBJ databases">
        <title>Genome Sequence of Commensalibacter intestini A911, isolated from Drosophila gut.</title>
        <authorList>
            <person name="Lee W.-J."/>
            <person name="Kim E.-K."/>
        </authorList>
    </citation>
    <scope>NUCLEOTIDE SEQUENCE [LARGE SCALE GENOMIC DNA]</scope>
    <source>
        <strain evidence="1 2">A911</strain>
    </source>
</reference>
<evidence type="ECO:0008006" key="3">
    <source>
        <dbReference type="Google" id="ProtNLM"/>
    </source>
</evidence>
<sequence>MALGMMVGTSVFAQGISFEHKDWQINCDNTRTCRAAGYSPEDDANRVTVLLTRKAGKGQEVSALVQLSDIANDNEKKVVLPDKMILKIGDQSYGDIQLPSVKDSDDDLPSVLLTAAQTKALLHALKGTAKISFVGGNQEWVLPGNGASAVLLKMDAEQGRVGTPSALIKQGNKSEDSVLPALPTPVIYQKLLPKGDVKVWQSKIDWVLLQKELVKIKGDYCDALENSDASFEPKVVEVLTYNRLLITGFCSSGAYHTNYGYWIIHQEQPYQPKLITMIGEDEMEDNTIVFRMKEDVLGDCWSHQSWVWNGKDFVQASNIPSAMCRMIAMGGAWDLPTYVSIVK</sequence>
<accession>G6EXQ0</accession>
<proteinExistence type="predicted"/>
<gene>
    <name evidence="1" type="ORF">CIN_02200</name>
</gene>
<dbReference type="AlphaFoldDB" id="G6EXQ0"/>
<comment type="caution">
    <text evidence="1">The sequence shown here is derived from an EMBL/GenBank/DDBJ whole genome shotgun (WGS) entry which is preliminary data.</text>
</comment>
<dbReference type="PATRIC" id="fig|1088868.3.peg.219"/>
<evidence type="ECO:0000313" key="1">
    <source>
        <dbReference type="EMBL" id="EHD14288.1"/>
    </source>
</evidence>